<evidence type="ECO:0000256" key="1">
    <source>
        <dbReference type="SAM" id="MobiDB-lite"/>
    </source>
</evidence>
<feature type="non-terminal residue" evidence="3">
    <location>
        <position position="496"/>
    </location>
</feature>
<feature type="compositionally biased region" description="Low complexity" evidence="1">
    <location>
        <begin position="254"/>
        <end position="267"/>
    </location>
</feature>
<dbReference type="STRING" id="94827.A0A099ZKG7"/>
<organism evidence="3 4">
    <name type="scientific">Tinamus guttatus</name>
    <name type="common">White-throated tinamou</name>
    <dbReference type="NCBI Taxonomy" id="94827"/>
    <lineage>
        <taxon>Eukaryota</taxon>
        <taxon>Metazoa</taxon>
        <taxon>Chordata</taxon>
        <taxon>Craniata</taxon>
        <taxon>Vertebrata</taxon>
        <taxon>Euteleostomi</taxon>
        <taxon>Archelosauria</taxon>
        <taxon>Archosauria</taxon>
        <taxon>Dinosauria</taxon>
        <taxon>Saurischia</taxon>
        <taxon>Theropoda</taxon>
        <taxon>Coelurosauria</taxon>
        <taxon>Aves</taxon>
        <taxon>Palaeognathae</taxon>
        <taxon>Tinamiformes</taxon>
        <taxon>Tinamidae</taxon>
        <taxon>Tinamus</taxon>
    </lineage>
</organism>
<dbReference type="InterPro" id="IPR041056">
    <property type="entry name" value="DUF5585"/>
</dbReference>
<dbReference type="Pfam" id="PF17823">
    <property type="entry name" value="DUF5585"/>
    <property type="match status" value="1"/>
</dbReference>
<keyword evidence="2" id="KW-0472">Membrane</keyword>
<feature type="region of interest" description="Disordered" evidence="1">
    <location>
        <begin position="220"/>
        <end position="285"/>
    </location>
</feature>
<keyword evidence="4" id="KW-1185">Reference proteome</keyword>
<feature type="non-terminal residue" evidence="3">
    <location>
        <position position="1"/>
    </location>
</feature>
<proteinExistence type="predicted"/>
<keyword evidence="2" id="KW-1133">Transmembrane helix</keyword>
<sequence length="496" mass="51221">CEKRISVLRERGARVVRVSRLTTEKQCRRACKGPAASGNRHCNWSVPYQNRCLLLRCRKLSVCQSAGEQDIHDLLGEIVLRKRRTDLFHHQRYPEQMEKTVNAVVDQHSTENLLSSTTWTVRIHSRQLLNVESGAGTADAGKTTAVNAATTTDTASTAAAATTIGTNASISSAVPVTSVKATTAPVGGALKSIFSTASSLTHNTITASVTNNVTKLVTTAEKSGNKSAGSVSESPSPPPTAEPGTGPQVTPEQRSSPAPSTASASRPGNATAAGGHSQVPSTSTTATTLTPLDAQASATAAARATALATSVSSHSSNPAPTVTSPNPGPEGSTATTSWNKLTSFLSSTSAMVSTTAPATEATTGHETKSVSPIASTGQMTTAPANAPATTAPANAPATTAPANAPATTAPANAPATRAPGPAGAQGTDEEYLLIAAEPLTHYLVDKSSLLAVLLFGTVFFITVIVVFLMQAYESYKKKDYTQVDYLINGMYVDSEM</sequence>
<evidence type="ECO:0000313" key="3">
    <source>
        <dbReference type="EMBL" id="KGL82336.1"/>
    </source>
</evidence>
<name>A0A099ZKG7_TINGU</name>
<feature type="compositionally biased region" description="Polar residues" evidence="1">
    <location>
        <begin position="314"/>
        <end position="325"/>
    </location>
</feature>
<feature type="compositionally biased region" description="Low complexity" evidence="1">
    <location>
        <begin position="380"/>
        <end position="424"/>
    </location>
</feature>
<reference evidence="3 4" key="1">
    <citation type="submission" date="2014-06" db="EMBL/GenBank/DDBJ databases">
        <title>Genome evolution of avian class.</title>
        <authorList>
            <person name="Zhang G."/>
            <person name="Li C."/>
        </authorList>
    </citation>
    <scope>NUCLEOTIDE SEQUENCE [LARGE SCALE GENOMIC DNA]</scope>
    <source>
        <strain evidence="3">BGI_N309</strain>
    </source>
</reference>
<accession>A0A099ZKG7</accession>
<feature type="transmembrane region" description="Helical" evidence="2">
    <location>
        <begin position="449"/>
        <end position="469"/>
    </location>
</feature>
<protein>
    <submittedName>
        <fullName evidence="3">Uncharacterized protein C11orf24</fullName>
    </submittedName>
</protein>
<evidence type="ECO:0000313" key="4">
    <source>
        <dbReference type="Proteomes" id="UP000053641"/>
    </source>
</evidence>
<dbReference type="AlphaFoldDB" id="A0A099ZKG7"/>
<gene>
    <name evidence="3" type="ORF">N309_07749</name>
</gene>
<dbReference type="Proteomes" id="UP000053641">
    <property type="component" value="Unassembled WGS sequence"/>
</dbReference>
<evidence type="ECO:0000256" key="2">
    <source>
        <dbReference type="SAM" id="Phobius"/>
    </source>
</evidence>
<feature type="compositionally biased region" description="Polar residues" evidence="1">
    <location>
        <begin position="369"/>
        <end position="379"/>
    </location>
</feature>
<feature type="region of interest" description="Disordered" evidence="1">
    <location>
        <begin position="309"/>
        <end position="336"/>
    </location>
</feature>
<feature type="region of interest" description="Disordered" evidence="1">
    <location>
        <begin position="355"/>
        <end position="424"/>
    </location>
</feature>
<keyword evidence="2" id="KW-0812">Transmembrane</keyword>
<dbReference type="EMBL" id="KL895133">
    <property type="protein sequence ID" value="KGL82336.1"/>
    <property type="molecule type" value="Genomic_DNA"/>
</dbReference>